<evidence type="ECO:0000259" key="2">
    <source>
        <dbReference type="PROSITE" id="PS51186"/>
    </source>
</evidence>
<dbReference type="InterPro" id="IPR016181">
    <property type="entry name" value="Acyl_CoA_acyltransferase"/>
</dbReference>
<feature type="domain" description="N-acetyltransferase" evidence="2">
    <location>
        <begin position="140"/>
        <end position="286"/>
    </location>
</feature>
<proteinExistence type="predicted"/>
<dbReference type="PROSITE" id="PS51186">
    <property type="entry name" value="GNAT"/>
    <property type="match status" value="2"/>
</dbReference>
<protein>
    <submittedName>
        <fullName evidence="3">GNAT family N-acetyltransferase</fullName>
        <ecNumber evidence="3">2.3.1.-</ecNumber>
    </submittedName>
</protein>
<organism evidence="3 4">
    <name type="scientific">Pseudonocardia benzenivorans</name>
    <dbReference type="NCBI Taxonomy" id="228005"/>
    <lineage>
        <taxon>Bacteria</taxon>
        <taxon>Bacillati</taxon>
        <taxon>Actinomycetota</taxon>
        <taxon>Actinomycetes</taxon>
        <taxon>Pseudonocardiales</taxon>
        <taxon>Pseudonocardiaceae</taxon>
        <taxon>Pseudonocardia</taxon>
    </lineage>
</organism>
<keyword evidence="4" id="KW-1185">Reference proteome</keyword>
<dbReference type="InterPro" id="IPR000182">
    <property type="entry name" value="GNAT_dom"/>
</dbReference>
<evidence type="ECO:0000313" key="4">
    <source>
        <dbReference type="Proteomes" id="UP001597182"/>
    </source>
</evidence>
<sequence length="453" mass="48135">MTDRSPLFCDTALAARIEAAETELIVATSRAALARTGTPGFVLPLAGGAATFAGAGSPYTKVVGLGFGGVPTEAELDELEDAYAAHDAPVQIELSHLGDPELPAVLTARGYRLEGYENVLGRALDGDHATDSDIPAPRGVEVRISPEAELDAWIAVVTEASLHQDAEGLPWHDEFPRQALEDAERDSAAAGLVRYSAYRDGVLAGGAEFRVTGGIAQFAGAATAVAHRRHGIQTALLIARLVDARAAGCDVAVIVTQPGSKSQQNAQRRGFDLLYTRATLVGRPRGHASPAASRSDRGHDVTIALHSGPREQLRPLFELAEDSATQLDAYLDDGDVLVARIGEKLAGHLQLVATGRPDEVELKNMAVDESLQGNGIGRRLVRAAVALAGTRGARRMIVATAAADIGNLRFYQRVGFRMRAVDREAFVPATGYPEEIVIDGIVLRDRVWLDLDL</sequence>
<gene>
    <name evidence="3" type="ORF">ACFQ34_25800</name>
</gene>
<dbReference type="PANTHER" id="PTHR13947:SF37">
    <property type="entry name" value="LD18367P"/>
    <property type="match status" value="1"/>
</dbReference>
<keyword evidence="3" id="KW-0012">Acyltransferase</keyword>
<dbReference type="Pfam" id="PF00583">
    <property type="entry name" value="Acetyltransf_1"/>
    <property type="match status" value="2"/>
</dbReference>
<keyword evidence="1 3" id="KW-0808">Transferase</keyword>
<dbReference type="CDD" id="cd04301">
    <property type="entry name" value="NAT_SF"/>
    <property type="match status" value="1"/>
</dbReference>
<comment type="caution">
    <text evidence="3">The sequence shown here is derived from an EMBL/GenBank/DDBJ whole genome shotgun (WGS) entry which is preliminary data.</text>
</comment>
<name>A0ABW3VPG6_9PSEU</name>
<dbReference type="Gene3D" id="3.40.630.30">
    <property type="match status" value="2"/>
</dbReference>
<dbReference type="GO" id="GO:0016746">
    <property type="term" value="F:acyltransferase activity"/>
    <property type="evidence" value="ECO:0007669"/>
    <property type="project" value="UniProtKB-KW"/>
</dbReference>
<accession>A0ABW3VPG6</accession>
<evidence type="ECO:0000313" key="3">
    <source>
        <dbReference type="EMBL" id="MFD1236715.1"/>
    </source>
</evidence>
<dbReference type="EMBL" id="JBHTMB010000240">
    <property type="protein sequence ID" value="MFD1236715.1"/>
    <property type="molecule type" value="Genomic_DNA"/>
</dbReference>
<dbReference type="Proteomes" id="UP001597182">
    <property type="component" value="Unassembled WGS sequence"/>
</dbReference>
<dbReference type="RefSeq" id="WP_013674412.1">
    <property type="nucleotide sequence ID" value="NZ_BAABKS010000090.1"/>
</dbReference>
<dbReference type="InterPro" id="IPR050769">
    <property type="entry name" value="NAT_camello-type"/>
</dbReference>
<evidence type="ECO:0000256" key="1">
    <source>
        <dbReference type="ARBA" id="ARBA00022679"/>
    </source>
</evidence>
<feature type="domain" description="N-acetyltransferase" evidence="2">
    <location>
        <begin position="303"/>
        <end position="439"/>
    </location>
</feature>
<dbReference type="PANTHER" id="PTHR13947">
    <property type="entry name" value="GNAT FAMILY N-ACETYLTRANSFERASE"/>
    <property type="match status" value="1"/>
</dbReference>
<dbReference type="EC" id="2.3.1.-" evidence="3"/>
<dbReference type="SUPFAM" id="SSF55729">
    <property type="entry name" value="Acyl-CoA N-acyltransferases (Nat)"/>
    <property type="match status" value="2"/>
</dbReference>
<reference evidence="4" key="1">
    <citation type="journal article" date="2019" name="Int. J. Syst. Evol. Microbiol.">
        <title>The Global Catalogue of Microorganisms (GCM) 10K type strain sequencing project: providing services to taxonomists for standard genome sequencing and annotation.</title>
        <authorList>
            <consortium name="The Broad Institute Genomics Platform"/>
            <consortium name="The Broad Institute Genome Sequencing Center for Infectious Disease"/>
            <person name="Wu L."/>
            <person name="Ma J."/>
        </authorList>
    </citation>
    <scope>NUCLEOTIDE SEQUENCE [LARGE SCALE GENOMIC DNA]</scope>
    <source>
        <strain evidence="4">CCUG 49018</strain>
    </source>
</reference>